<accession>A0A6I4W523</accession>
<evidence type="ECO:0000256" key="8">
    <source>
        <dbReference type="ARBA" id="ARBA00023306"/>
    </source>
</evidence>
<keyword evidence="4 10" id="KW-0547">Nucleotide-binding</keyword>
<dbReference type="SUPFAM" id="SSF53244">
    <property type="entry name" value="MurD-like peptide ligases, peptide-binding domain"/>
    <property type="match status" value="1"/>
</dbReference>
<dbReference type="InterPro" id="IPR035911">
    <property type="entry name" value="MurE/MurF_N"/>
</dbReference>
<feature type="binding site" evidence="10">
    <location>
        <begin position="114"/>
        <end position="120"/>
    </location>
    <ligand>
        <name>ATP</name>
        <dbReference type="ChEBI" id="CHEBI:30616"/>
    </ligand>
</feature>
<dbReference type="GO" id="GO:0047480">
    <property type="term" value="F:UDP-N-acetylmuramoyl-tripeptide-D-alanyl-D-alanine ligase activity"/>
    <property type="evidence" value="ECO:0007669"/>
    <property type="project" value="UniProtKB-UniRule"/>
</dbReference>
<dbReference type="SUPFAM" id="SSF53623">
    <property type="entry name" value="MurD-like peptide ligases, catalytic domain"/>
    <property type="match status" value="1"/>
</dbReference>
<dbReference type="Gene3D" id="3.40.1190.10">
    <property type="entry name" value="Mur-like, catalytic domain"/>
    <property type="match status" value="1"/>
</dbReference>
<dbReference type="InterPro" id="IPR051046">
    <property type="entry name" value="MurCDEF_CellWall_CoF430Synth"/>
</dbReference>
<evidence type="ECO:0000259" key="13">
    <source>
        <dbReference type="Pfam" id="PF02875"/>
    </source>
</evidence>
<evidence type="ECO:0000256" key="6">
    <source>
        <dbReference type="ARBA" id="ARBA00022960"/>
    </source>
</evidence>
<dbReference type="UniPathway" id="UPA00219"/>
<comment type="catalytic activity">
    <reaction evidence="10 11">
        <text>D-alanyl-D-alanine + UDP-N-acetyl-alpha-D-muramoyl-L-alanyl-gamma-D-glutamyl-meso-2,6-diaminopimelate + ATP = UDP-N-acetyl-alpha-D-muramoyl-L-alanyl-gamma-D-glutamyl-meso-2,6-diaminopimeloyl-D-alanyl-D-alanine + ADP + phosphate + H(+)</text>
        <dbReference type="Rhea" id="RHEA:28374"/>
        <dbReference type="ChEBI" id="CHEBI:15378"/>
        <dbReference type="ChEBI" id="CHEBI:30616"/>
        <dbReference type="ChEBI" id="CHEBI:43474"/>
        <dbReference type="ChEBI" id="CHEBI:57822"/>
        <dbReference type="ChEBI" id="CHEBI:61386"/>
        <dbReference type="ChEBI" id="CHEBI:83905"/>
        <dbReference type="ChEBI" id="CHEBI:456216"/>
        <dbReference type="EC" id="6.3.2.10"/>
    </reaction>
</comment>
<dbReference type="Pfam" id="PF01225">
    <property type="entry name" value="Mur_ligase"/>
    <property type="match status" value="1"/>
</dbReference>
<organism evidence="15 16">
    <name type="scientific">Shimazuella alba</name>
    <dbReference type="NCBI Taxonomy" id="2690964"/>
    <lineage>
        <taxon>Bacteria</taxon>
        <taxon>Bacillati</taxon>
        <taxon>Bacillota</taxon>
        <taxon>Bacilli</taxon>
        <taxon>Bacillales</taxon>
        <taxon>Thermoactinomycetaceae</taxon>
        <taxon>Shimazuella</taxon>
    </lineage>
</organism>
<dbReference type="Gene3D" id="3.40.1390.10">
    <property type="entry name" value="MurE/MurF, N-terminal domain"/>
    <property type="match status" value="1"/>
</dbReference>
<keyword evidence="16" id="KW-1185">Reference proteome</keyword>
<keyword evidence="9 10" id="KW-0961">Cell wall biogenesis/degradation</keyword>
<reference evidence="15 16" key="1">
    <citation type="submission" date="2019-12" db="EMBL/GenBank/DDBJ databases">
        <title>Whole-genome analyses of novel actinobacteria.</title>
        <authorList>
            <person name="Sahin N."/>
            <person name="Saygin H."/>
        </authorList>
    </citation>
    <scope>NUCLEOTIDE SEQUENCE [LARGE SCALE GENOMIC DNA]</scope>
    <source>
        <strain evidence="15 16">KC615</strain>
    </source>
</reference>
<evidence type="ECO:0000256" key="3">
    <source>
        <dbReference type="ARBA" id="ARBA00022618"/>
    </source>
</evidence>
<name>A0A6I4W523_9BACL</name>
<evidence type="ECO:0000256" key="7">
    <source>
        <dbReference type="ARBA" id="ARBA00022984"/>
    </source>
</evidence>
<comment type="similarity">
    <text evidence="10">Belongs to the MurCDEF family. MurF subfamily.</text>
</comment>
<dbReference type="NCBIfam" id="TIGR01143">
    <property type="entry name" value="murF"/>
    <property type="match status" value="1"/>
</dbReference>
<feature type="domain" description="Mur ligase central" evidence="14">
    <location>
        <begin position="112"/>
        <end position="293"/>
    </location>
</feature>
<evidence type="ECO:0000256" key="5">
    <source>
        <dbReference type="ARBA" id="ARBA00022840"/>
    </source>
</evidence>
<keyword evidence="6 10" id="KW-0133">Cell shape</keyword>
<dbReference type="InterPro" id="IPR013221">
    <property type="entry name" value="Mur_ligase_cen"/>
</dbReference>
<dbReference type="RefSeq" id="WP_160803216.1">
    <property type="nucleotide sequence ID" value="NZ_WUUL01000021.1"/>
</dbReference>
<evidence type="ECO:0000256" key="10">
    <source>
        <dbReference type="HAMAP-Rule" id="MF_02019"/>
    </source>
</evidence>
<proteinExistence type="inferred from homology"/>
<keyword evidence="7 10" id="KW-0573">Peptidoglycan synthesis</keyword>
<evidence type="ECO:0000256" key="11">
    <source>
        <dbReference type="RuleBase" id="RU004136"/>
    </source>
</evidence>
<keyword evidence="5 10" id="KW-0067">ATP-binding</keyword>
<dbReference type="EC" id="6.3.2.10" evidence="10 11"/>
<evidence type="ECO:0000259" key="14">
    <source>
        <dbReference type="Pfam" id="PF08245"/>
    </source>
</evidence>
<dbReference type="PANTHER" id="PTHR43024">
    <property type="entry name" value="UDP-N-ACETYLMURAMOYL-TRIPEPTIDE--D-ALANYL-D-ALANINE LIGASE"/>
    <property type="match status" value="1"/>
</dbReference>
<evidence type="ECO:0000256" key="1">
    <source>
        <dbReference type="ARBA" id="ARBA00022490"/>
    </source>
</evidence>
<evidence type="ECO:0000259" key="12">
    <source>
        <dbReference type="Pfam" id="PF01225"/>
    </source>
</evidence>
<dbReference type="Pfam" id="PF02875">
    <property type="entry name" value="Mur_ligase_C"/>
    <property type="match status" value="1"/>
</dbReference>
<keyword evidence="8 10" id="KW-0131">Cell cycle</keyword>
<dbReference type="AlphaFoldDB" id="A0A6I4W523"/>
<dbReference type="Pfam" id="PF08245">
    <property type="entry name" value="Mur_ligase_M"/>
    <property type="match status" value="1"/>
</dbReference>
<feature type="domain" description="Mur ligase N-terminal catalytic" evidence="12">
    <location>
        <begin position="28"/>
        <end position="101"/>
    </location>
</feature>
<comment type="caution">
    <text evidence="15">The sequence shown here is derived from an EMBL/GenBank/DDBJ whole genome shotgun (WGS) entry which is preliminary data.</text>
</comment>
<evidence type="ECO:0000313" key="16">
    <source>
        <dbReference type="Proteomes" id="UP000430692"/>
    </source>
</evidence>
<dbReference type="EMBL" id="WUUL01000021">
    <property type="protein sequence ID" value="MXQ55864.1"/>
    <property type="molecule type" value="Genomic_DNA"/>
</dbReference>
<feature type="domain" description="Mur ligase C-terminal" evidence="13">
    <location>
        <begin position="317"/>
        <end position="444"/>
    </location>
</feature>
<comment type="function">
    <text evidence="10 11">Involved in cell wall formation. Catalyzes the final step in the synthesis of UDP-N-acetylmuramoyl-pentapeptide, the precursor of murein.</text>
</comment>
<dbReference type="GO" id="GO:0005524">
    <property type="term" value="F:ATP binding"/>
    <property type="evidence" value="ECO:0007669"/>
    <property type="project" value="UniProtKB-UniRule"/>
</dbReference>
<dbReference type="InterPro" id="IPR004101">
    <property type="entry name" value="Mur_ligase_C"/>
</dbReference>
<keyword evidence="1 10" id="KW-0963">Cytoplasm</keyword>
<dbReference type="InterPro" id="IPR036615">
    <property type="entry name" value="Mur_ligase_C_dom_sf"/>
</dbReference>
<dbReference type="GO" id="GO:0009252">
    <property type="term" value="P:peptidoglycan biosynthetic process"/>
    <property type="evidence" value="ECO:0007669"/>
    <property type="project" value="UniProtKB-UniRule"/>
</dbReference>
<dbReference type="PANTHER" id="PTHR43024:SF1">
    <property type="entry name" value="UDP-N-ACETYLMURAMOYL-TRIPEPTIDE--D-ALANYL-D-ALANINE LIGASE"/>
    <property type="match status" value="1"/>
</dbReference>
<keyword evidence="3 10" id="KW-0132">Cell division</keyword>
<dbReference type="GO" id="GO:0008360">
    <property type="term" value="P:regulation of cell shape"/>
    <property type="evidence" value="ECO:0007669"/>
    <property type="project" value="UniProtKB-KW"/>
</dbReference>
<dbReference type="InterPro" id="IPR005863">
    <property type="entry name" value="UDP-N-AcMur_synth"/>
</dbReference>
<dbReference type="Gene3D" id="3.90.190.20">
    <property type="entry name" value="Mur ligase, C-terminal domain"/>
    <property type="match status" value="1"/>
</dbReference>
<dbReference type="InterPro" id="IPR036565">
    <property type="entry name" value="Mur-like_cat_sf"/>
</dbReference>
<dbReference type="Proteomes" id="UP000430692">
    <property type="component" value="Unassembled WGS sequence"/>
</dbReference>
<comment type="subcellular location">
    <subcellularLocation>
        <location evidence="10 11">Cytoplasm</location>
    </subcellularLocation>
</comment>
<dbReference type="InterPro" id="IPR000713">
    <property type="entry name" value="Mur_ligase_N"/>
</dbReference>
<gene>
    <name evidence="10 15" type="primary">murF</name>
    <name evidence="15" type="ORF">GSM42_19475</name>
</gene>
<evidence type="ECO:0000256" key="4">
    <source>
        <dbReference type="ARBA" id="ARBA00022741"/>
    </source>
</evidence>
<evidence type="ECO:0000313" key="15">
    <source>
        <dbReference type="EMBL" id="MXQ55864.1"/>
    </source>
</evidence>
<dbReference type="GO" id="GO:0051301">
    <property type="term" value="P:cell division"/>
    <property type="evidence" value="ECO:0007669"/>
    <property type="project" value="UniProtKB-KW"/>
</dbReference>
<dbReference type="GO" id="GO:0071555">
    <property type="term" value="P:cell wall organization"/>
    <property type="evidence" value="ECO:0007669"/>
    <property type="project" value="UniProtKB-KW"/>
</dbReference>
<comment type="pathway">
    <text evidence="10 11">Cell wall biogenesis; peptidoglycan biosynthesis.</text>
</comment>
<sequence>MKRRINWIIEMVSGSVQYESELDESFAVSGVSIDTRTLSPGNLYIPIIGEVFDGHSFVKQAVKAGAVATLWQADRPLPKISIPVIIVPNTLHALQQMAERYLTETCCRVVAITGSNGKTTTKDLVASVLSTSFEVHKTVGNFNNHIGLPLTILEMPETTEVVVLEMGMNHSGEILELSRLAKPDIAMVTNIGESHIGHLGSREKIAEAKLEICDGLSKNGALLIDGDEALLYQNPFRGHVTAIGWDEKCEEGPEMVEMKGLSGWSFQSRKTGHSYTLPLLGKHNVKNALFAIETGRLLDLSEESIAKGLRDVPTTSMRLEINQASNGMKIINDAYNASPTSVYAALDILEEIEPDLQKWALLAGVEELGEQEVTYHQKIGEYAVSKNLAGLITVGLKGLWIHEAAKLASPNQLQLKHFPSNEEAFSYLKQEGNKNILLLVKASRKAGLDRIVKQLVEGA</sequence>
<dbReference type="GO" id="GO:0005737">
    <property type="term" value="C:cytoplasm"/>
    <property type="evidence" value="ECO:0007669"/>
    <property type="project" value="UniProtKB-SubCell"/>
</dbReference>
<evidence type="ECO:0000256" key="2">
    <source>
        <dbReference type="ARBA" id="ARBA00022598"/>
    </source>
</evidence>
<evidence type="ECO:0000256" key="9">
    <source>
        <dbReference type="ARBA" id="ARBA00023316"/>
    </source>
</evidence>
<dbReference type="HAMAP" id="MF_02019">
    <property type="entry name" value="MurF"/>
    <property type="match status" value="1"/>
</dbReference>
<dbReference type="SUPFAM" id="SSF63418">
    <property type="entry name" value="MurE/MurF N-terminal domain"/>
    <property type="match status" value="1"/>
</dbReference>
<keyword evidence="2 10" id="KW-0436">Ligase</keyword>
<protein>
    <recommendedName>
        <fullName evidence="10 11">UDP-N-acetylmuramoyl-tripeptide--D-alanyl-D-alanine ligase</fullName>
        <ecNumber evidence="10 11">6.3.2.10</ecNumber>
    </recommendedName>
    <alternativeName>
        <fullName evidence="10">D-alanyl-D-alanine-adding enzyme</fullName>
    </alternativeName>
</protein>